<keyword evidence="3" id="KW-1185">Reference proteome</keyword>
<feature type="region of interest" description="Disordered" evidence="1">
    <location>
        <begin position="120"/>
        <end position="141"/>
    </location>
</feature>
<proteinExistence type="predicted"/>
<dbReference type="Pfam" id="PF15691">
    <property type="entry name" value="PPP1R32"/>
    <property type="match status" value="2"/>
</dbReference>
<gene>
    <name evidence="2" type="primary">PPP1R32</name>
</gene>
<dbReference type="RefSeq" id="XP_026221785.1">
    <property type="nucleotide sequence ID" value="XM_026366000.1"/>
</dbReference>
<evidence type="ECO:0000313" key="3">
    <source>
        <dbReference type="Proteomes" id="UP000265040"/>
    </source>
</evidence>
<protein>
    <recommendedName>
        <fullName evidence="4">Protein phosphatase 1 regulatory subunit 32</fullName>
    </recommendedName>
</protein>
<dbReference type="RefSeq" id="XP_026221784.1">
    <property type="nucleotide sequence ID" value="XM_026365999.1"/>
</dbReference>
<reference evidence="2" key="2">
    <citation type="submission" date="2025-08" db="UniProtKB">
        <authorList>
            <consortium name="Ensembl"/>
        </authorList>
    </citation>
    <scope>IDENTIFICATION</scope>
</reference>
<name>A0A3Q1JKG2_ANATE</name>
<dbReference type="RefSeq" id="XP_026221786.1">
    <property type="nucleotide sequence ID" value="XM_026366001.1"/>
</dbReference>
<reference evidence="2" key="3">
    <citation type="submission" date="2025-09" db="UniProtKB">
        <authorList>
            <consortium name="Ensembl"/>
        </authorList>
    </citation>
    <scope>IDENTIFICATION</scope>
</reference>
<dbReference type="Proteomes" id="UP000265040">
    <property type="component" value="Chromosome 6"/>
</dbReference>
<dbReference type="OrthoDB" id="9980630at2759"/>
<dbReference type="PANTHER" id="PTHR34349:SF1">
    <property type="entry name" value="PROTEIN PHOSPHATASE 1 REGULATORY SUBUNIT 32"/>
    <property type="match status" value="1"/>
</dbReference>
<reference evidence="2" key="1">
    <citation type="submission" date="2021-04" db="EMBL/GenBank/DDBJ databases">
        <authorList>
            <consortium name="Wellcome Sanger Institute Data Sharing"/>
        </authorList>
    </citation>
    <scope>NUCLEOTIDE SEQUENCE [LARGE SCALE GENOMIC DNA]</scope>
</reference>
<dbReference type="AlphaFoldDB" id="A0A3Q1JKG2"/>
<evidence type="ECO:0008006" key="4">
    <source>
        <dbReference type="Google" id="ProtNLM"/>
    </source>
</evidence>
<dbReference type="GeneTree" id="ENSGT00730000113054"/>
<evidence type="ECO:0000313" key="2">
    <source>
        <dbReference type="Ensembl" id="ENSATEP00000015336.2"/>
    </source>
</evidence>
<dbReference type="GeneID" id="113166068"/>
<organism evidence="2 3">
    <name type="scientific">Anabas testudineus</name>
    <name type="common">Climbing perch</name>
    <name type="synonym">Anthias testudineus</name>
    <dbReference type="NCBI Taxonomy" id="64144"/>
    <lineage>
        <taxon>Eukaryota</taxon>
        <taxon>Metazoa</taxon>
        <taxon>Chordata</taxon>
        <taxon>Craniata</taxon>
        <taxon>Vertebrata</taxon>
        <taxon>Euteleostomi</taxon>
        <taxon>Actinopterygii</taxon>
        <taxon>Neopterygii</taxon>
        <taxon>Teleostei</taxon>
        <taxon>Neoteleostei</taxon>
        <taxon>Acanthomorphata</taxon>
        <taxon>Anabantaria</taxon>
        <taxon>Anabantiformes</taxon>
        <taxon>Anabantoidei</taxon>
        <taxon>Anabantidae</taxon>
        <taxon>Anabas</taxon>
    </lineage>
</organism>
<dbReference type="InParanoid" id="A0A3Q1JKG2"/>
<dbReference type="PANTHER" id="PTHR34349">
    <property type="entry name" value="PROTEIN PHOSPHATASE 1 REGULATORY SUBUNIT 32"/>
    <property type="match status" value="1"/>
</dbReference>
<dbReference type="Ensembl" id="ENSATET00000015580.3">
    <property type="protein sequence ID" value="ENSATEP00000015336.2"/>
    <property type="gene ID" value="ENSATEG00000010644.3"/>
</dbReference>
<evidence type="ECO:0000256" key="1">
    <source>
        <dbReference type="SAM" id="MobiDB-lite"/>
    </source>
</evidence>
<dbReference type="STRING" id="64144.ENSATEP00000015336"/>
<dbReference type="InterPro" id="IPR031410">
    <property type="entry name" value="SAXO4"/>
</dbReference>
<sequence length="335" mass="37222">MAEQGRIVMPTIGSTGSRGRLTSNTIKVYNNVTSYRASYGARAQDSHQVNFTSYLGHPSGTGFTANQRPAIYYRPSLDHIDNPQFGLVLSDSFTSQTKRHYLPCIRSDFSRPLPNLLNKPRDSGFHQLESPPKTESALKEKTEHQRAFVPHHLTPTVSQNNVVMGRKGETGFTEGTDLQINTFQEKNSRTVEPRQTANSVMKNDFLPPSFLQGIEEISGLCSHSSRETGFTRGAIAPLACPTSALMSPQTNNNAPTEKTIGKKEPSGSILNAPNYQAFPKSPFDHSHFTTQYKSKFCHYTDVEKLRSGHTGAGIITAKMDTGYNRRDTDRFIFRG</sequence>
<dbReference type="GO" id="GO:0019902">
    <property type="term" value="F:phosphatase binding"/>
    <property type="evidence" value="ECO:0007669"/>
    <property type="project" value="TreeGrafter"/>
</dbReference>
<accession>A0A3Q1JKG2</accession>